<reference evidence="1" key="1">
    <citation type="submission" date="2022-10" db="EMBL/GenBank/DDBJ databases">
        <authorList>
            <person name="Chen Y."/>
            <person name="Dougan E. K."/>
            <person name="Chan C."/>
            <person name="Rhodes N."/>
            <person name="Thang M."/>
        </authorList>
    </citation>
    <scope>NUCLEOTIDE SEQUENCE</scope>
</reference>
<dbReference type="InterPro" id="IPR029063">
    <property type="entry name" value="SAM-dependent_MTases_sf"/>
</dbReference>
<dbReference type="EMBL" id="CAMXCT010000877">
    <property type="protein sequence ID" value="CAI3984280.1"/>
    <property type="molecule type" value="Genomic_DNA"/>
</dbReference>
<keyword evidence="3" id="KW-1185">Reference proteome</keyword>
<dbReference type="OrthoDB" id="10422330at2759"/>
<comment type="caution">
    <text evidence="1">The sequence shown here is derived from an EMBL/GenBank/DDBJ whole genome shotgun (WGS) entry which is preliminary data.</text>
</comment>
<protein>
    <submittedName>
        <fullName evidence="1">Uncharacterized protein</fullName>
    </submittedName>
</protein>
<dbReference type="AlphaFoldDB" id="A0A9P1C4E3"/>
<reference evidence="2" key="2">
    <citation type="submission" date="2024-04" db="EMBL/GenBank/DDBJ databases">
        <authorList>
            <person name="Chen Y."/>
            <person name="Shah S."/>
            <person name="Dougan E. K."/>
            <person name="Thang M."/>
            <person name="Chan C."/>
        </authorList>
    </citation>
    <scope>NUCLEOTIDE SEQUENCE [LARGE SCALE GENOMIC DNA]</scope>
</reference>
<dbReference type="EMBL" id="CAMXCT020000877">
    <property type="protein sequence ID" value="CAL1137655.1"/>
    <property type="molecule type" value="Genomic_DNA"/>
</dbReference>
<accession>A0A9P1C4E3</accession>
<evidence type="ECO:0000313" key="2">
    <source>
        <dbReference type="EMBL" id="CAL1137655.1"/>
    </source>
</evidence>
<evidence type="ECO:0000313" key="3">
    <source>
        <dbReference type="Proteomes" id="UP001152797"/>
    </source>
</evidence>
<proteinExistence type="predicted"/>
<evidence type="ECO:0000313" key="1">
    <source>
        <dbReference type="EMBL" id="CAI3984280.1"/>
    </source>
</evidence>
<organism evidence="1">
    <name type="scientific">Cladocopium goreaui</name>
    <dbReference type="NCBI Taxonomy" id="2562237"/>
    <lineage>
        <taxon>Eukaryota</taxon>
        <taxon>Sar</taxon>
        <taxon>Alveolata</taxon>
        <taxon>Dinophyceae</taxon>
        <taxon>Suessiales</taxon>
        <taxon>Symbiodiniaceae</taxon>
        <taxon>Cladocopium</taxon>
    </lineage>
</organism>
<feature type="non-terminal residue" evidence="1">
    <location>
        <position position="358"/>
    </location>
</feature>
<dbReference type="Pfam" id="PF13578">
    <property type="entry name" value="Methyltransf_24"/>
    <property type="match status" value="1"/>
</dbReference>
<dbReference type="Proteomes" id="UP001152797">
    <property type="component" value="Unassembled WGS sequence"/>
</dbReference>
<sequence length="358" mass="40068">MDELELAYLRSSFLEPKEWGFGEPSYMMARPLQEPSDRLYKSWEELQGLAGQLLVLGERATTVCDRQRPLRRWTQENYACRRSIVDLQSQVQRLQRWASMDEIGVDIDSRPILAQHRAAVYALLNTTALSVATSATFAVASIFELCRSLAKRLEILRWHLTYFLLQLVLQDAKIHYHEYCCTSGEVLASVAGSLQTNATLVEVGVETGSTSAELFELLPQSVRLVGVDPFVYDVPEDDLSTWEKDQRKMLSMRYDADWLEGIAKAAEAIYANANAADRAGTAGAAGASMPRGQLWKMTSLEAAKRFSNSDHSDLPADLVFIDSDHSEAAVSKDIAAWLRVLSRGRGRRILSGHDFTLM</sequence>
<name>A0A9P1C4E3_9DINO</name>
<dbReference type="Gene3D" id="3.40.50.150">
    <property type="entry name" value="Vaccinia Virus protein VP39"/>
    <property type="match status" value="1"/>
</dbReference>
<gene>
    <name evidence="1" type="ORF">C1SCF055_LOCUS11823</name>
</gene>
<dbReference type="EMBL" id="CAMXCT030000877">
    <property type="protein sequence ID" value="CAL4771592.1"/>
    <property type="molecule type" value="Genomic_DNA"/>
</dbReference>